<dbReference type="PATRIC" id="fig|1006006.8.peg.1477"/>
<keyword evidence="2" id="KW-1185">Reference proteome</keyword>
<dbReference type="STRING" id="1006006.Mcup_1481"/>
<reference evidence="1 2" key="1">
    <citation type="journal article" date="2011" name="J. Bacteriol.">
        <title>Complete genome sequence of Metallosphaera cuprina, a metal sulfide-oxidizing archaeon from a hot spring.</title>
        <authorList>
            <person name="Liu L.J."/>
            <person name="You X.Y."/>
            <person name="Zheng H."/>
            <person name="Wang S."/>
            <person name="Jiang C.Y."/>
            <person name="Liu S.J."/>
        </authorList>
    </citation>
    <scope>NUCLEOTIDE SEQUENCE [LARGE SCALE GENOMIC DNA]</scope>
    <source>
        <strain evidence="1 2">Ar-4</strain>
    </source>
</reference>
<sequence length="193" mass="21796">MVSIDDIIVIDPHDGGSIGLSKPSLTKANIVLITHDHFDHNAYQIIESEDVKIGYLGEFRISKYKVRSFRANHDQQGGKARGKTSIYEVNKEGVSFVHMGDIGEIPSKILKEISPDVLALPIGGTITIDWSQAIEVIKELSPSIVIPLHYWIKGHLMPLDPPNEFLKNINYKQFITREVDETRMEKGIYLFQI</sequence>
<dbReference type="PANTHER" id="PTHR42967:SF1">
    <property type="entry name" value="MBL FOLD METALLO-HYDROLASE"/>
    <property type="match status" value="1"/>
</dbReference>
<dbReference type="Proteomes" id="UP000007812">
    <property type="component" value="Chromosome"/>
</dbReference>
<protein>
    <submittedName>
        <fullName evidence="1">Zn-dependent hydrolase of the beta-lactamase fold-like protein</fullName>
    </submittedName>
</protein>
<dbReference type="KEGG" id="mcn:Mcup_1481"/>
<accession>F4FZ14</accession>
<dbReference type="Gene3D" id="3.60.15.10">
    <property type="entry name" value="Ribonuclease Z/Hydroxyacylglutathione hydrolase-like"/>
    <property type="match status" value="1"/>
</dbReference>
<dbReference type="PANTHER" id="PTHR42967">
    <property type="entry name" value="METAL DEPENDENT HYDROLASE"/>
    <property type="match status" value="1"/>
</dbReference>
<dbReference type="GO" id="GO:0016787">
    <property type="term" value="F:hydrolase activity"/>
    <property type="evidence" value="ECO:0007669"/>
    <property type="project" value="UniProtKB-KW"/>
</dbReference>
<dbReference type="Pfam" id="PF13483">
    <property type="entry name" value="Lactamase_B_3"/>
    <property type="match status" value="1"/>
</dbReference>
<gene>
    <name evidence="1" type="ordered locus">Mcup_1481</name>
</gene>
<dbReference type="HOGENOM" id="CLU_070010_3_0_2"/>
<evidence type="ECO:0000313" key="2">
    <source>
        <dbReference type="Proteomes" id="UP000007812"/>
    </source>
</evidence>
<dbReference type="eggNOG" id="arCOG00497">
    <property type="taxonomic scope" value="Archaea"/>
</dbReference>
<evidence type="ECO:0000313" key="1">
    <source>
        <dbReference type="EMBL" id="AEB95584.1"/>
    </source>
</evidence>
<dbReference type="EMBL" id="CP002656">
    <property type="protein sequence ID" value="AEB95584.1"/>
    <property type="molecule type" value="Genomic_DNA"/>
</dbReference>
<organism evidence="1 2">
    <name type="scientific">Metallosphaera cuprina (strain Ar-4)</name>
    <dbReference type="NCBI Taxonomy" id="1006006"/>
    <lineage>
        <taxon>Archaea</taxon>
        <taxon>Thermoproteota</taxon>
        <taxon>Thermoprotei</taxon>
        <taxon>Sulfolobales</taxon>
        <taxon>Sulfolobaceae</taxon>
        <taxon>Metallosphaera</taxon>
    </lineage>
</organism>
<dbReference type="AlphaFoldDB" id="F4FZ14"/>
<name>F4FZ14_METCR</name>
<proteinExistence type="predicted"/>
<dbReference type="SUPFAM" id="SSF56281">
    <property type="entry name" value="Metallo-hydrolase/oxidoreductase"/>
    <property type="match status" value="1"/>
</dbReference>
<dbReference type="InterPro" id="IPR036866">
    <property type="entry name" value="RibonucZ/Hydroxyglut_hydro"/>
</dbReference>